<dbReference type="OrthoDB" id="4160690at2759"/>
<dbReference type="Proteomes" id="UP000799757">
    <property type="component" value="Unassembled WGS sequence"/>
</dbReference>
<feature type="compositionally biased region" description="Polar residues" evidence="1">
    <location>
        <begin position="163"/>
        <end position="177"/>
    </location>
</feature>
<feature type="compositionally biased region" description="Low complexity" evidence="1">
    <location>
        <begin position="94"/>
        <end position="118"/>
    </location>
</feature>
<keyword evidence="3" id="KW-1185">Reference proteome</keyword>
<feature type="compositionally biased region" description="Polar residues" evidence="1">
    <location>
        <begin position="120"/>
        <end position="148"/>
    </location>
</feature>
<evidence type="ECO:0000256" key="1">
    <source>
        <dbReference type="SAM" id="MobiDB-lite"/>
    </source>
</evidence>
<dbReference type="EMBL" id="MU001915">
    <property type="protein sequence ID" value="KAF2793768.1"/>
    <property type="molecule type" value="Genomic_DNA"/>
</dbReference>
<dbReference type="AlphaFoldDB" id="A0A6A6XBJ3"/>
<evidence type="ECO:0000313" key="2">
    <source>
        <dbReference type="EMBL" id="KAF2793768.1"/>
    </source>
</evidence>
<gene>
    <name evidence="2" type="ORF">K505DRAFT_325252</name>
</gene>
<feature type="region of interest" description="Disordered" evidence="1">
    <location>
        <begin position="87"/>
        <end position="177"/>
    </location>
</feature>
<feature type="compositionally biased region" description="Low complexity" evidence="1">
    <location>
        <begin position="149"/>
        <end position="162"/>
    </location>
</feature>
<accession>A0A6A6XBJ3</accession>
<reference evidence="2" key="1">
    <citation type="journal article" date="2020" name="Stud. Mycol.">
        <title>101 Dothideomycetes genomes: a test case for predicting lifestyles and emergence of pathogens.</title>
        <authorList>
            <person name="Haridas S."/>
            <person name="Albert R."/>
            <person name="Binder M."/>
            <person name="Bloem J."/>
            <person name="Labutti K."/>
            <person name="Salamov A."/>
            <person name="Andreopoulos B."/>
            <person name="Baker S."/>
            <person name="Barry K."/>
            <person name="Bills G."/>
            <person name="Bluhm B."/>
            <person name="Cannon C."/>
            <person name="Castanera R."/>
            <person name="Culley D."/>
            <person name="Daum C."/>
            <person name="Ezra D."/>
            <person name="Gonzalez J."/>
            <person name="Henrissat B."/>
            <person name="Kuo A."/>
            <person name="Liang C."/>
            <person name="Lipzen A."/>
            <person name="Lutzoni F."/>
            <person name="Magnuson J."/>
            <person name="Mondo S."/>
            <person name="Nolan M."/>
            <person name="Ohm R."/>
            <person name="Pangilinan J."/>
            <person name="Park H.-J."/>
            <person name="Ramirez L."/>
            <person name="Alfaro M."/>
            <person name="Sun H."/>
            <person name="Tritt A."/>
            <person name="Yoshinaga Y."/>
            <person name="Zwiers L.-H."/>
            <person name="Turgeon B."/>
            <person name="Goodwin S."/>
            <person name="Spatafora J."/>
            <person name="Crous P."/>
            <person name="Grigoriev I."/>
        </authorList>
    </citation>
    <scope>NUCLEOTIDE SEQUENCE</scope>
    <source>
        <strain evidence="2">CBS 109.77</strain>
    </source>
</reference>
<name>A0A6A6XBJ3_9PLEO</name>
<evidence type="ECO:0000313" key="3">
    <source>
        <dbReference type="Proteomes" id="UP000799757"/>
    </source>
</evidence>
<sequence>MAAEEDVFAALLKRQAPGTPEYNCHDNCGTAITISKASADVCKNEAFLTDYANCLQCAGPDNDNIWQYYGRSLSTVGEKCGLSTTPLSGEQPDVGPAVAAGAASSSAPVSSTTPAPTSEAVVSSTVPTSTEAPEVPVSTSAPTVTEVLTTISSGIPSPSSNGTASFTASAPPQQSTNAASSLEYSGVFGAVVVGMMYLGN</sequence>
<organism evidence="2 3">
    <name type="scientific">Melanomma pulvis-pyrius CBS 109.77</name>
    <dbReference type="NCBI Taxonomy" id="1314802"/>
    <lineage>
        <taxon>Eukaryota</taxon>
        <taxon>Fungi</taxon>
        <taxon>Dikarya</taxon>
        <taxon>Ascomycota</taxon>
        <taxon>Pezizomycotina</taxon>
        <taxon>Dothideomycetes</taxon>
        <taxon>Pleosporomycetidae</taxon>
        <taxon>Pleosporales</taxon>
        <taxon>Melanommataceae</taxon>
        <taxon>Melanomma</taxon>
    </lineage>
</organism>
<proteinExistence type="predicted"/>
<protein>
    <submittedName>
        <fullName evidence="2">Uncharacterized protein</fullName>
    </submittedName>
</protein>